<accession>A0A5B8RAB1</accession>
<evidence type="ECO:0000256" key="1">
    <source>
        <dbReference type="SAM" id="MobiDB-lite"/>
    </source>
</evidence>
<proteinExistence type="predicted"/>
<feature type="region of interest" description="Disordered" evidence="1">
    <location>
        <begin position="493"/>
        <end position="518"/>
    </location>
</feature>
<protein>
    <submittedName>
        <fullName evidence="2">Uncharacterized protein</fullName>
    </submittedName>
</protein>
<feature type="compositionally biased region" description="Basic and acidic residues" evidence="1">
    <location>
        <begin position="605"/>
        <end position="618"/>
    </location>
</feature>
<gene>
    <name evidence="2" type="ORF">KBTEX_01195</name>
</gene>
<feature type="region of interest" description="Disordered" evidence="1">
    <location>
        <begin position="589"/>
        <end position="654"/>
    </location>
</feature>
<reference evidence="2" key="1">
    <citation type="submission" date="2019-06" db="EMBL/GenBank/DDBJ databases">
        <authorList>
            <person name="Murdoch R.W."/>
            <person name="Fathepure B."/>
        </authorList>
    </citation>
    <scope>NUCLEOTIDE SEQUENCE</scope>
</reference>
<dbReference type="AlphaFoldDB" id="A0A5B8RAB1"/>
<dbReference type="EMBL" id="MN079090">
    <property type="protein sequence ID" value="QEA04878.1"/>
    <property type="molecule type" value="Genomic_DNA"/>
</dbReference>
<sequence>MRVHAGEHVAIDLHAVGAGVLGILVGDLQGDVVGPDQVADSVGDVLRGLAVEVRTGAGAGEQAAAVIGVELDVAHAAHLRVAGERDQVGLIGDGVRHRVRLHRERGLVPQLGAGGEIEQPLSAVGIASGIDGGVAPGLRARAARDIHPVGDRRLRAALALCRASTAVRLDVRAGIQIGGGIGREHEVADRLQGRVADGDAGHRTVHVHQGLRLRDGDRPAGIQLHPLIGLHVVDGLQHQAVTGLAPVAVDVQDGVVADGDIGVRRDMAVRLYRRGVDHAAGARGDVVVGILGPADVGLRGHLGGTGGQVGAAGDRRIDVGSDVVIRAGTARPDHGGLHAVHPAVVARGVVGTHAQRVADQGIVGDARRHAGPGHGLVVGFHLGGGPRDHAAAAGGGAAGGVVLADRPDLERTDTAVLAGGPVEDGLGGDAVRGVGEIGARGHDTDGVAGGLAVLAGGGARRHRDVGARQGHIPHLGADLAGARRRGLGGVHADQAARGGAAGEGAGIDGARPRTGGVGGKAAVQAVVRDVGIVGVRRAAARRDIQGVRPDVGVVLDHGNRTGARRRLGNGCRRREVAAERDAEGIRRHAGARGGVDGDAAGDVHGGARPDPRVRGDLVRRHHAGAGGTGEETAGTGPSSGAGNGVGRRAEADVAEPGHRAVGVQEGVHGAVAFRAGIDGGDADPAGERRAVGTGGDAGAVACDHVEVTAVAGDRAVAHPGGHGVVEPRVGDVHRDTAEAADRAHVGMQQRGVIVAEVVGVRLHGDPVTGDRAVIDLGGDLAVDPGETDAHADAHGAADTQRTRDVLRGGRIGRGHGDVAAGVHVAGDDPRGRLVGAAVAVPAAGVIGGAVLQRGPGIAGTAGAVVVREGIRGRGLELGVRVGIGLERVVVLAGGIAGLPAAGQAVDLRERAAAALVQLLVRAAVVLAVTGHGAVAEDDDARRTRQPHVHAGAAGHGGEEQVGVAARIHVDVAAGEDIGTVDLGARATLHQDHAGARPGTGTPADLDTQRARHRVQGHVVAGVHIKAAHRVAVCPDRGVLDGGLRGIAYVAEGAGARDRAAGGQ</sequence>
<evidence type="ECO:0000313" key="2">
    <source>
        <dbReference type="EMBL" id="QEA04878.1"/>
    </source>
</evidence>
<organism evidence="2">
    <name type="scientific">uncultured organism</name>
    <dbReference type="NCBI Taxonomy" id="155900"/>
    <lineage>
        <taxon>unclassified sequences</taxon>
        <taxon>environmental samples</taxon>
    </lineage>
</organism>
<name>A0A5B8RAB1_9ZZZZ</name>